<dbReference type="InParanoid" id="A0A3R7CJ61"/>
<dbReference type="Proteomes" id="UP000286415">
    <property type="component" value="Unassembled WGS sequence"/>
</dbReference>
<name>A0A3R7CJ61_CLOSI</name>
<sequence length="124" mass="14829">MSNVKNHFRTIQFNVWHYLDCLLFQLVRYWRYRNTLHTHNTLLIRLLKAIRQPTTGFTPPGVKKPRVSVNLMLYLNPSRTDFDRYTVHLHINLFFTGASPESQLMKGFQQPNEWRFTSVQHIAI</sequence>
<accession>A0A3R7CJ61</accession>
<protein>
    <submittedName>
        <fullName evidence="1">Uncharacterized protein</fullName>
    </submittedName>
</protein>
<keyword evidence="2" id="KW-1185">Reference proteome</keyword>
<organism evidence="1 2">
    <name type="scientific">Clonorchis sinensis</name>
    <name type="common">Chinese liver fluke</name>
    <dbReference type="NCBI Taxonomy" id="79923"/>
    <lineage>
        <taxon>Eukaryota</taxon>
        <taxon>Metazoa</taxon>
        <taxon>Spiralia</taxon>
        <taxon>Lophotrochozoa</taxon>
        <taxon>Platyhelminthes</taxon>
        <taxon>Trematoda</taxon>
        <taxon>Digenea</taxon>
        <taxon>Opisthorchiida</taxon>
        <taxon>Opisthorchiata</taxon>
        <taxon>Opisthorchiidae</taxon>
        <taxon>Clonorchis</taxon>
    </lineage>
</organism>
<reference evidence="1 2" key="2">
    <citation type="journal article" date="2021" name="Genomics">
        <title>High-quality reference genome for Clonorchis sinensis.</title>
        <authorList>
            <person name="Young N.D."/>
            <person name="Stroehlein A.J."/>
            <person name="Kinkar L."/>
            <person name="Wang T."/>
            <person name="Sohn W.M."/>
            <person name="Chang B.C.H."/>
            <person name="Kaur P."/>
            <person name="Weisz D."/>
            <person name="Dudchenko O."/>
            <person name="Aiden E.L."/>
            <person name="Korhonen P.K."/>
            <person name="Gasser R.B."/>
        </authorList>
    </citation>
    <scope>NUCLEOTIDE SEQUENCE [LARGE SCALE GENOMIC DNA]</scope>
    <source>
        <strain evidence="1">Cs-k2</strain>
    </source>
</reference>
<dbReference type="EMBL" id="NIRI02000056">
    <property type="protein sequence ID" value="KAG5445496.1"/>
    <property type="molecule type" value="Genomic_DNA"/>
</dbReference>
<evidence type="ECO:0000313" key="1">
    <source>
        <dbReference type="EMBL" id="KAG5445496.1"/>
    </source>
</evidence>
<dbReference type="AlphaFoldDB" id="A0A3R7CJ61"/>
<gene>
    <name evidence="1" type="ORF">CSKR_100984</name>
</gene>
<evidence type="ECO:0000313" key="2">
    <source>
        <dbReference type="Proteomes" id="UP000286415"/>
    </source>
</evidence>
<comment type="caution">
    <text evidence="1">The sequence shown here is derived from an EMBL/GenBank/DDBJ whole genome shotgun (WGS) entry which is preliminary data.</text>
</comment>
<reference evidence="1 2" key="1">
    <citation type="journal article" date="2018" name="Biotechnol. Adv.">
        <title>Improved genomic resources and new bioinformatic workflow for the carcinogenic parasite Clonorchis sinensis: Biotechnological implications.</title>
        <authorList>
            <person name="Wang D."/>
            <person name="Korhonen P.K."/>
            <person name="Gasser R.B."/>
            <person name="Young N.D."/>
        </authorList>
    </citation>
    <scope>NUCLEOTIDE SEQUENCE [LARGE SCALE GENOMIC DNA]</scope>
    <source>
        <strain evidence="1">Cs-k2</strain>
    </source>
</reference>
<proteinExistence type="predicted"/>